<keyword evidence="5 13" id="KW-0812">Transmembrane</keyword>
<dbReference type="InterPro" id="IPR011527">
    <property type="entry name" value="ABC1_TM_dom"/>
</dbReference>
<dbReference type="EMBL" id="JABBNB010000007">
    <property type="protein sequence ID" value="NMO01236.1"/>
    <property type="molecule type" value="Genomic_DNA"/>
</dbReference>
<comment type="subcellular location">
    <subcellularLocation>
        <location evidence="1">Cell inner membrane</location>
        <topology evidence="1">Multi-pass membrane protein</topology>
    </subcellularLocation>
</comment>
<dbReference type="PANTHER" id="PTHR24221:SF654">
    <property type="entry name" value="ATP-BINDING CASSETTE SUB-FAMILY B MEMBER 6"/>
    <property type="match status" value="1"/>
</dbReference>
<sequence length="581" mass="61369">MIKTLISLLPEQSRPRLARFLVLAVVSVIVRAVSVVMLVPLVSALIDGENSRALAWAGALTVATILGWWIDAAASKISYELGFALLNSSQHAVAERLSQIRLTWFSASNTATARQAIAATGPDMVGVVIYLVVPVLTAMLLPVVIAVALIPIAWPLAVVAMLGAPMLLAALWGTGAISQRADHVADEANSAMTERVIEFARTQPALRLARRSGSERSLAGAAVARQHGATLGLILMQIPGLLLFSLASQIAVFALAGTTAWLTVRGDLTAAQAVALIVVAVRYLEPFTVLGELAGGLETIRLTLRRIASVLAGPTDTAGTQQPARPGRAPRIEFEKVSFHYGDPAYPVLDELDLVLDAGAATAIIGPSGSGKSTVLALVAGLHQPTGGRIVVDGVDAAQLDSAARRALVSMVFQQPYLMPGTIDENIYAGHPDASDDDVRRVTALARVDEIIDRLPDGAASKVGEGGALLSGGERQRVSIARALIKPAPILLIDEATSALDNENERAVVDALSVDDERTRVIVAHRRSSIRRADRVVVLERGKVVESGTPEELLASGGRFSTFWEHRGAAASWKITSQLTL</sequence>
<dbReference type="InterPro" id="IPR003439">
    <property type="entry name" value="ABC_transporter-like_ATP-bd"/>
</dbReference>
<evidence type="ECO:0000259" key="14">
    <source>
        <dbReference type="PROSITE" id="PS50893"/>
    </source>
</evidence>
<evidence type="ECO:0000256" key="6">
    <source>
        <dbReference type="ARBA" id="ARBA00022741"/>
    </source>
</evidence>
<evidence type="ECO:0000256" key="13">
    <source>
        <dbReference type="SAM" id="Phobius"/>
    </source>
</evidence>
<dbReference type="Gene3D" id="3.40.50.300">
    <property type="entry name" value="P-loop containing nucleotide triphosphate hydrolases"/>
    <property type="match status" value="1"/>
</dbReference>
<evidence type="ECO:0000256" key="11">
    <source>
        <dbReference type="ARBA" id="ARBA00023455"/>
    </source>
</evidence>
<organism evidence="16 17">
    <name type="scientific">Gordonia asplenii</name>
    <dbReference type="NCBI Taxonomy" id="2725283"/>
    <lineage>
        <taxon>Bacteria</taxon>
        <taxon>Bacillati</taxon>
        <taxon>Actinomycetota</taxon>
        <taxon>Actinomycetes</taxon>
        <taxon>Mycobacteriales</taxon>
        <taxon>Gordoniaceae</taxon>
        <taxon>Gordonia</taxon>
    </lineage>
</organism>
<dbReference type="InterPro" id="IPR039421">
    <property type="entry name" value="Type_1_exporter"/>
</dbReference>
<keyword evidence="3" id="KW-1003">Cell membrane</keyword>
<keyword evidence="6" id="KW-0547">Nucleotide-binding</keyword>
<name>A0A848KRB1_9ACTN</name>
<reference evidence="16 17" key="1">
    <citation type="submission" date="2020-04" db="EMBL/GenBank/DDBJ databases">
        <title>Gordonia sp. nov. TBRC 11910.</title>
        <authorList>
            <person name="Suriyachadkun C."/>
        </authorList>
    </citation>
    <scope>NUCLEOTIDE SEQUENCE [LARGE SCALE GENOMIC DNA]</scope>
    <source>
        <strain evidence="16 17">TBRC 11910</strain>
    </source>
</reference>
<evidence type="ECO:0000313" key="16">
    <source>
        <dbReference type="EMBL" id="NMO01236.1"/>
    </source>
</evidence>
<evidence type="ECO:0000256" key="8">
    <source>
        <dbReference type="ARBA" id="ARBA00022967"/>
    </source>
</evidence>
<evidence type="ECO:0000256" key="5">
    <source>
        <dbReference type="ARBA" id="ARBA00022692"/>
    </source>
</evidence>
<keyword evidence="2" id="KW-0813">Transport</keyword>
<keyword evidence="7 16" id="KW-0067">ATP-binding</keyword>
<evidence type="ECO:0000256" key="1">
    <source>
        <dbReference type="ARBA" id="ARBA00004429"/>
    </source>
</evidence>
<dbReference type="SUPFAM" id="SSF90123">
    <property type="entry name" value="ABC transporter transmembrane region"/>
    <property type="match status" value="1"/>
</dbReference>
<evidence type="ECO:0000313" key="17">
    <source>
        <dbReference type="Proteomes" id="UP000550729"/>
    </source>
</evidence>
<dbReference type="InterPro" id="IPR003593">
    <property type="entry name" value="AAA+_ATPase"/>
</dbReference>
<dbReference type="FunFam" id="3.40.50.300:FF:000299">
    <property type="entry name" value="ABC transporter ATP-binding protein/permease"/>
    <property type="match status" value="1"/>
</dbReference>
<evidence type="ECO:0000256" key="12">
    <source>
        <dbReference type="ARBA" id="ARBA00061644"/>
    </source>
</evidence>
<feature type="transmembrane region" description="Helical" evidence="13">
    <location>
        <begin position="20"/>
        <end position="41"/>
    </location>
</feature>
<comment type="caution">
    <text evidence="16">The sequence shown here is derived from an EMBL/GenBank/DDBJ whole genome shotgun (WGS) entry which is preliminary data.</text>
</comment>
<evidence type="ECO:0000256" key="3">
    <source>
        <dbReference type="ARBA" id="ARBA00022475"/>
    </source>
</evidence>
<accession>A0A848KRB1</accession>
<feature type="transmembrane region" description="Helical" evidence="13">
    <location>
        <begin position="124"/>
        <end position="146"/>
    </location>
</feature>
<proteinExistence type="inferred from homology"/>
<feature type="domain" description="ABC transmembrane type-1" evidence="15">
    <location>
        <begin position="21"/>
        <end position="299"/>
    </location>
</feature>
<gene>
    <name evidence="16" type="ORF">HH308_08400</name>
</gene>
<dbReference type="PANTHER" id="PTHR24221">
    <property type="entry name" value="ATP-BINDING CASSETTE SUB-FAMILY B"/>
    <property type="match status" value="1"/>
</dbReference>
<dbReference type="PROSITE" id="PS00211">
    <property type="entry name" value="ABC_TRANSPORTER_1"/>
    <property type="match status" value="1"/>
</dbReference>
<evidence type="ECO:0000256" key="10">
    <source>
        <dbReference type="ARBA" id="ARBA00023136"/>
    </source>
</evidence>
<dbReference type="RefSeq" id="WP_170193745.1">
    <property type="nucleotide sequence ID" value="NZ_JABBNB010000007.1"/>
</dbReference>
<dbReference type="GO" id="GO:0005524">
    <property type="term" value="F:ATP binding"/>
    <property type="evidence" value="ECO:0007669"/>
    <property type="project" value="UniProtKB-KW"/>
</dbReference>
<dbReference type="SMART" id="SM00382">
    <property type="entry name" value="AAA"/>
    <property type="match status" value="1"/>
</dbReference>
<dbReference type="InterPro" id="IPR036640">
    <property type="entry name" value="ABC1_TM_sf"/>
</dbReference>
<evidence type="ECO:0000256" key="9">
    <source>
        <dbReference type="ARBA" id="ARBA00022989"/>
    </source>
</evidence>
<feature type="domain" description="ABC transporter" evidence="14">
    <location>
        <begin position="332"/>
        <end position="566"/>
    </location>
</feature>
<dbReference type="PROSITE" id="PS50893">
    <property type="entry name" value="ABC_TRANSPORTER_2"/>
    <property type="match status" value="1"/>
</dbReference>
<dbReference type="Gene3D" id="1.20.1560.10">
    <property type="entry name" value="ABC transporter type 1, transmembrane domain"/>
    <property type="match status" value="1"/>
</dbReference>
<dbReference type="Proteomes" id="UP000550729">
    <property type="component" value="Unassembled WGS sequence"/>
</dbReference>
<evidence type="ECO:0000256" key="4">
    <source>
        <dbReference type="ARBA" id="ARBA00022519"/>
    </source>
</evidence>
<dbReference type="PROSITE" id="PS50929">
    <property type="entry name" value="ABC_TM1F"/>
    <property type="match status" value="1"/>
</dbReference>
<dbReference type="GO" id="GO:0005886">
    <property type="term" value="C:plasma membrane"/>
    <property type="evidence" value="ECO:0007669"/>
    <property type="project" value="UniProtKB-SubCell"/>
</dbReference>
<keyword evidence="17" id="KW-1185">Reference proteome</keyword>
<feature type="transmembrane region" description="Helical" evidence="13">
    <location>
        <begin position="152"/>
        <end position="172"/>
    </location>
</feature>
<dbReference type="InterPro" id="IPR017871">
    <property type="entry name" value="ABC_transporter-like_CS"/>
</dbReference>
<keyword evidence="10 13" id="KW-0472">Membrane</keyword>
<dbReference type="Pfam" id="PF00005">
    <property type="entry name" value="ABC_tran"/>
    <property type="match status" value="1"/>
</dbReference>
<dbReference type="GO" id="GO:0016887">
    <property type="term" value="F:ATP hydrolysis activity"/>
    <property type="evidence" value="ECO:0007669"/>
    <property type="project" value="InterPro"/>
</dbReference>
<evidence type="ECO:0000259" key="15">
    <source>
        <dbReference type="PROSITE" id="PS50929"/>
    </source>
</evidence>
<dbReference type="AlphaFoldDB" id="A0A848KRB1"/>
<keyword evidence="4" id="KW-0997">Cell inner membrane</keyword>
<feature type="transmembrane region" description="Helical" evidence="13">
    <location>
        <begin position="53"/>
        <end position="70"/>
    </location>
</feature>
<feature type="transmembrane region" description="Helical" evidence="13">
    <location>
        <begin position="241"/>
        <end position="262"/>
    </location>
</feature>
<evidence type="ECO:0000256" key="7">
    <source>
        <dbReference type="ARBA" id="ARBA00022840"/>
    </source>
</evidence>
<keyword evidence="9 13" id="KW-1133">Transmembrane helix</keyword>
<comment type="similarity">
    <text evidence="12">Belongs to the ABC transporter superfamily. Lipid exporter (TC 3.A.1.106) family.</text>
</comment>
<comment type="similarity">
    <text evidence="11">Belongs to the ABC transporter superfamily. Siderophore-Fe(3+) uptake transporter (SIUT) (TC 3.A.1.21) family.</text>
</comment>
<keyword evidence="8" id="KW-1278">Translocase</keyword>
<dbReference type="GO" id="GO:0140359">
    <property type="term" value="F:ABC-type transporter activity"/>
    <property type="evidence" value="ECO:0007669"/>
    <property type="project" value="InterPro"/>
</dbReference>
<protein>
    <submittedName>
        <fullName evidence="16">ABC transporter ATP-binding protein</fullName>
    </submittedName>
</protein>
<dbReference type="InterPro" id="IPR027417">
    <property type="entry name" value="P-loop_NTPase"/>
</dbReference>
<dbReference type="SUPFAM" id="SSF52540">
    <property type="entry name" value="P-loop containing nucleoside triphosphate hydrolases"/>
    <property type="match status" value="1"/>
</dbReference>
<evidence type="ECO:0000256" key="2">
    <source>
        <dbReference type="ARBA" id="ARBA00022448"/>
    </source>
</evidence>